<name>A0AAW1HPG2_SAPOF</name>
<comment type="caution">
    <text evidence="4">The sequence shown here is derived from an EMBL/GenBank/DDBJ whole genome shotgun (WGS) entry which is preliminary data.</text>
</comment>
<evidence type="ECO:0000256" key="2">
    <source>
        <dbReference type="SAM" id="SignalP"/>
    </source>
</evidence>
<gene>
    <name evidence="4" type="ORF">RND81_11G224000</name>
</gene>
<feature type="signal peptide" evidence="2">
    <location>
        <begin position="1"/>
        <end position="22"/>
    </location>
</feature>
<dbReference type="PANTHER" id="PTHR31718:SF0">
    <property type="entry name" value="PLAT DOMAIN-CONTAINING PROTEIN 2"/>
    <property type="match status" value="1"/>
</dbReference>
<dbReference type="PANTHER" id="PTHR31718">
    <property type="entry name" value="PLAT DOMAIN-CONTAINING PROTEIN"/>
    <property type="match status" value="1"/>
</dbReference>
<dbReference type="Proteomes" id="UP001443914">
    <property type="component" value="Unassembled WGS sequence"/>
</dbReference>
<keyword evidence="5" id="KW-1185">Reference proteome</keyword>
<dbReference type="PROSITE" id="PS50095">
    <property type="entry name" value="PLAT"/>
    <property type="match status" value="1"/>
</dbReference>
<evidence type="ECO:0000256" key="1">
    <source>
        <dbReference type="PROSITE-ProRule" id="PRU00152"/>
    </source>
</evidence>
<organism evidence="4 5">
    <name type="scientific">Saponaria officinalis</name>
    <name type="common">Common soapwort</name>
    <name type="synonym">Lychnis saponaria</name>
    <dbReference type="NCBI Taxonomy" id="3572"/>
    <lineage>
        <taxon>Eukaryota</taxon>
        <taxon>Viridiplantae</taxon>
        <taxon>Streptophyta</taxon>
        <taxon>Embryophyta</taxon>
        <taxon>Tracheophyta</taxon>
        <taxon>Spermatophyta</taxon>
        <taxon>Magnoliopsida</taxon>
        <taxon>eudicotyledons</taxon>
        <taxon>Gunneridae</taxon>
        <taxon>Pentapetalae</taxon>
        <taxon>Caryophyllales</taxon>
        <taxon>Caryophyllaceae</taxon>
        <taxon>Caryophylleae</taxon>
        <taxon>Saponaria</taxon>
    </lineage>
</organism>
<accession>A0AAW1HPG2</accession>
<dbReference type="Gene3D" id="2.60.60.20">
    <property type="entry name" value="PLAT/LH2 domain"/>
    <property type="match status" value="1"/>
</dbReference>
<dbReference type="AlphaFoldDB" id="A0AAW1HPG2"/>
<reference evidence="4" key="1">
    <citation type="submission" date="2024-03" db="EMBL/GenBank/DDBJ databases">
        <title>WGS assembly of Saponaria officinalis var. Norfolk2.</title>
        <authorList>
            <person name="Jenkins J."/>
            <person name="Shu S."/>
            <person name="Grimwood J."/>
            <person name="Barry K."/>
            <person name="Goodstein D."/>
            <person name="Schmutz J."/>
            <person name="Leebens-Mack J."/>
            <person name="Osbourn A."/>
        </authorList>
    </citation>
    <scope>NUCLEOTIDE SEQUENCE [LARGE SCALE GENOMIC DNA]</scope>
    <source>
        <strain evidence="4">JIC</strain>
    </source>
</reference>
<dbReference type="InterPro" id="IPR036392">
    <property type="entry name" value="PLAT/LH2_dom_sf"/>
</dbReference>
<evidence type="ECO:0000313" key="5">
    <source>
        <dbReference type="Proteomes" id="UP001443914"/>
    </source>
</evidence>
<dbReference type="InterPro" id="IPR001024">
    <property type="entry name" value="PLAT/LH2_dom"/>
</dbReference>
<feature type="chain" id="PRO_5043957150" description="PLAT domain-containing protein" evidence="2">
    <location>
        <begin position="23"/>
        <end position="176"/>
    </location>
</feature>
<comment type="caution">
    <text evidence="1">Lacks conserved residue(s) required for the propagation of feature annotation.</text>
</comment>
<dbReference type="EMBL" id="JBDFQZ010000011">
    <property type="protein sequence ID" value="KAK9678626.1"/>
    <property type="molecule type" value="Genomic_DNA"/>
</dbReference>
<feature type="domain" description="PLAT" evidence="3">
    <location>
        <begin position="28"/>
        <end position="155"/>
    </location>
</feature>
<dbReference type="CDD" id="cd01754">
    <property type="entry name" value="PLAT_plant_stress"/>
    <property type="match status" value="1"/>
</dbReference>
<proteinExistence type="predicted"/>
<keyword evidence="2" id="KW-0732">Signal</keyword>
<evidence type="ECO:0000259" key="3">
    <source>
        <dbReference type="PROSITE" id="PS50095"/>
    </source>
</evidence>
<evidence type="ECO:0000313" key="4">
    <source>
        <dbReference type="EMBL" id="KAK9678626.1"/>
    </source>
</evidence>
<dbReference type="Pfam" id="PF01477">
    <property type="entry name" value="PLAT"/>
    <property type="match status" value="1"/>
</dbReference>
<protein>
    <recommendedName>
        <fullName evidence="3">PLAT domain-containing protein</fullName>
    </recommendedName>
</protein>
<sequence length="176" mass="19768">MEIKRSLLNVIILLSLIFVAQCSDEYNCVYTFFIKTGSIIKGGTDSKINLELWNKHGDGIRIKDIEKWGGLMGPRYDYFERGNVDLFSGRGPCLNGPVCAMKLISDGSGAYHGWYCDYVEVTTTGPHKGCAKQKFEVEQWLATDAAPYELTVERDYCPYNDVNKDRSPNLISISSS</sequence>
<dbReference type="SUPFAM" id="SSF49723">
    <property type="entry name" value="Lipase/lipooxygenase domain (PLAT/LH2 domain)"/>
    <property type="match status" value="1"/>
</dbReference>